<keyword evidence="2" id="KW-1185">Reference proteome</keyword>
<accession>A0A154PEY1</accession>
<reference evidence="1 2" key="1">
    <citation type="submission" date="2015-07" db="EMBL/GenBank/DDBJ databases">
        <title>The genome of Dufourea novaeangliae.</title>
        <authorList>
            <person name="Pan H."/>
            <person name="Kapheim K."/>
        </authorList>
    </citation>
    <scope>NUCLEOTIDE SEQUENCE [LARGE SCALE GENOMIC DNA]</scope>
    <source>
        <strain evidence="1">0120121106</strain>
        <tissue evidence="1">Whole body</tissue>
    </source>
</reference>
<organism evidence="1 2">
    <name type="scientific">Dufourea novaeangliae</name>
    <name type="common">Sweat bee</name>
    <dbReference type="NCBI Taxonomy" id="178035"/>
    <lineage>
        <taxon>Eukaryota</taxon>
        <taxon>Metazoa</taxon>
        <taxon>Ecdysozoa</taxon>
        <taxon>Arthropoda</taxon>
        <taxon>Hexapoda</taxon>
        <taxon>Insecta</taxon>
        <taxon>Pterygota</taxon>
        <taxon>Neoptera</taxon>
        <taxon>Endopterygota</taxon>
        <taxon>Hymenoptera</taxon>
        <taxon>Apocrita</taxon>
        <taxon>Aculeata</taxon>
        <taxon>Apoidea</taxon>
        <taxon>Anthophila</taxon>
        <taxon>Halictidae</taxon>
        <taxon>Rophitinae</taxon>
        <taxon>Dufourea</taxon>
    </lineage>
</organism>
<evidence type="ECO:0000313" key="1">
    <source>
        <dbReference type="EMBL" id="KZC09994.1"/>
    </source>
</evidence>
<gene>
    <name evidence="1" type="ORF">WN55_01031</name>
</gene>
<protein>
    <submittedName>
        <fullName evidence="1">Uncharacterized protein</fullName>
    </submittedName>
</protein>
<sequence>MSFPNPSIRERRNQAFTVSDDKCYYPFEKLARPLKIHRRVPAARFPTDKTAENRPCPRVSYTKQIVPLRRCRDVRLIVRSGHKSDRRARTVWCAPLQSFAER</sequence>
<name>A0A154PEY1_DUFNO</name>
<evidence type="ECO:0000313" key="2">
    <source>
        <dbReference type="Proteomes" id="UP000076502"/>
    </source>
</evidence>
<dbReference type="EMBL" id="KQ434879">
    <property type="protein sequence ID" value="KZC09994.1"/>
    <property type="molecule type" value="Genomic_DNA"/>
</dbReference>
<dbReference type="AlphaFoldDB" id="A0A154PEY1"/>
<proteinExistence type="predicted"/>
<dbReference type="Proteomes" id="UP000076502">
    <property type="component" value="Unassembled WGS sequence"/>
</dbReference>